<dbReference type="AlphaFoldDB" id="A0A941DLE7"/>
<dbReference type="InterPro" id="IPR009671">
    <property type="entry name" value="RraB_dom"/>
</dbReference>
<evidence type="ECO:0000259" key="1">
    <source>
        <dbReference type="Pfam" id="PF06877"/>
    </source>
</evidence>
<dbReference type="InterPro" id="IPR036701">
    <property type="entry name" value="RraB-like_sf"/>
</dbReference>
<dbReference type="EMBL" id="JAGSPN010000003">
    <property type="protein sequence ID" value="MBR7781687.1"/>
    <property type="molecule type" value="Genomic_DNA"/>
</dbReference>
<dbReference type="Pfam" id="PF06877">
    <property type="entry name" value="RraB"/>
    <property type="match status" value="1"/>
</dbReference>
<dbReference type="RefSeq" id="WP_212687034.1">
    <property type="nucleotide sequence ID" value="NZ_JAGSPN010000003.1"/>
</dbReference>
<organism evidence="2 3">
    <name type="scientific">Undibacterium luofuense</name>
    <dbReference type="NCBI Taxonomy" id="2828733"/>
    <lineage>
        <taxon>Bacteria</taxon>
        <taxon>Pseudomonadati</taxon>
        <taxon>Pseudomonadota</taxon>
        <taxon>Betaproteobacteria</taxon>
        <taxon>Burkholderiales</taxon>
        <taxon>Oxalobacteraceae</taxon>
        <taxon>Undibacterium</taxon>
    </lineage>
</organism>
<evidence type="ECO:0000313" key="2">
    <source>
        <dbReference type="EMBL" id="MBR7781687.1"/>
    </source>
</evidence>
<proteinExistence type="predicted"/>
<feature type="domain" description="Regulator of ribonuclease activity B" evidence="1">
    <location>
        <begin position="107"/>
        <end position="205"/>
    </location>
</feature>
<gene>
    <name evidence="2" type="ORF">KDM89_06020</name>
</gene>
<evidence type="ECO:0000313" key="3">
    <source>
        <dbReference type="Proteomes" id="UP000680067"/>
    </source>
</evidence>
<dbReference type="SUPFAM" id="SSF89946">
    <property type="entry name" value="Hypothetical protein VC0424"/>
    <property type="match status" value="1"/>
</dbReference>
<comment type="caution">
    <text evidence="2">The sequence shown here is derived from an EMBL/GenBank/DDBJ whole genome shotgun (WGS) entry which is preliminary data.</text>
</comment>
<keyword evidence="3" id="KW-1185">Reference proteome</keyword>
<accession>A0A941DLE7</accession>
<name>A0A941DLE7_9BURK</name>
<reference evidence="2" key="1">
    <citation type="submission" date="2021-04" db="EMBL/GenBank/DDBJ databases">
        <title>novel species isolated from subtropical streams in China.</title>
        <authorList>
            <person name="Lu H."/>
        </authorList>
    </citation>
    <scope>NUCLEOTIDE SEQUENCE</scope>
    <source>
        <strain evidence="2">LFS511W</strain>
    </source>
</reference>
<dbReference type="Gene3D" id="3.30.70.970">
    <property type="entry name" value="RraB-like"/>
    <property type="match status" value="1"/>
</dbReference>
<sequence length="222" mass="24535">MNQVQTFWHDFLYLLPQFTEGDEPSLSAMESLLTSLQMIDDRLYFFIGSTDEGMDLILSAEGYPDLMPVIADMKAAAPAMPGWHIVVSYEADLLFGQRNMRVFPDTDNGNVLYMMACKGDALWISRAVDFSVVFPDMQAAEAFAVKLREDGYSCEASLYDGAERFHAQAEVTLPLIPTCDNIGKAEDMLAALALPFGGQNDGWGCFEVSAEDANLALQKITE</sequence>
<protein>
    <submittedName>
        <fullName evidence="2">Ribonuclease E inhibitor RraB</fullName>
    </submittedName>
</protein>
<dbReference type="Proteomes" id="UP000680067">
    <property type="component" value="Unassembled WGS sequence"/>
</dbReference>